<evidence type="ECO:0000313" key="3">
    <source>
        <dbReference type="Proteomes" id="UP000051952"/>
    </source>
</evidence>
<keyword evidence="3" id="KW-1185">Reference proteome</keyword>
<accession>A0A0S4JJK4</accession>
<evidence type="ECO:0000256" key="1">
    <source>
        <dbReference type="SAM" id="MobiDB-lite"/>
    </source>
</evidence>
<dbReference type="Proteomes" id="UP000051952">
    <property type="component" value="Unassembled WGS sequence"/>
</dbReference>
<feature type="region of interest" description="Disordered" evidence="1">
    <location>
        <begin position="1"/>
        <end position="39"/>
    </location>
</feature>
<dbReference type="EMBL" id="CYKH01001728">
    <property type="protein sequence ID" value="CUG89367.1"/>
    <property type="molecule type" value="Genomic_DNA"/>
</dbReference>
<dbReference type="AlphaFoldDB" id="A0A0S4JJK4"/>
<evidence type="ECO:0000313" key="2">
    <source>
        <dbReference type="EMBL" id="CUG89367.1"/>
    </source>
</evidence>
<organism evidence="2 3">
    <name type="scientific">Bodo saltans</name>
    <name type="common">Flagellated protozoan</name>
    <dbReference type="NCBI Taxonomy" id="75058"/>
    <lineage>
        <taxon>Eukaryota</taxon>
        <taxon>Discoba</taxon>
        <taxon>Euglenozoa</taxon>
        <taxon>Kinetoplastea</taxon>
        <taxon>Metakinetoplastina</taxon>
        <taxon>Eubodonida</taxon>
        <taxon>Bodonidae</taxon>
        <taxon>Bodo</taxon>
    </lineage>
</organism>
<protein>
    <submittedName>
        <fullName evidence="2">Uncharacterized protein</fullName>
    </submittedName>
</protein>
<reference evidence="3" key="1">
    <citation type="submission" date="2015-09" db="EMBL/GenBank/DDBJ databases">
        <authorList>
            <consortium name="Pathogen Informatics"/>
        </authorList>
    </citation>
    <scope>NUCLEOTIDE SEQUENCE [LARGE SCALE GENOMIC DNA]</scope>
    <source>
        <strain evidence="3">Lake Konstanz</strain>
    </source>
</reference>
<sequence length="331" mass="35516">MPWLAVSSGNCEAPSGSTPVRRAATNRPAKRQRQVRTERTVAQQVSAAERRNTNRRCANNKALRGSTPSGVDVSLRVCRLPTDVWLLPGISAHSIDVDGEAVRRVCEGDLLAALLELEWDADGGDDCVAAGALRVVDGSIDLVFINDGVAEEVNMPIDALGDAEDVTVAADGDNAVEREAACVSIDGVLDQDALLVNEVAFVTALRLAECVLTSLVEDRTERLCVFDLSSVDEEVNDPSACDNDNDLVASDSDNALVTVARSSTETSDLAAHVLSTVFHRRVRWRDVDTSSPSEGSATSSATRRSSFHWLRAATVLLLDYASLWYACVDVC</sequence>
<gene>
    <name evidence="2" type="ORF">BSAL_20710</name>
</gene>
<feature type="compositionally biased region" description="Polar residues" evidence="1">
    <location>
        <begin position="7"/>
        <end position="18"/>
    </location>
</feature>
<dbReference type="VEuPathDB" id="TriTrypDB:BSAL_20710"/>
<name>A0A0S4JJK4_BODSA</name>
<proteinExistence type="predicted"/>